<dbReference type="AlphaFoldDB" id="A0A504YBB4"/>
<dbReference type="EMBL" id="SUNJ01013149">
    <property type="protein sequence ID" value="TPP57489.1"/>
    <property type="molecule type" value="Genomic_DNA"/>
</dbReference>
<dbReference type="PANTHER" id="PTHR22997">
    <property type="entry name" value="PIH1 DOMAIN-CONTAINING PROTEIN 1"/>
    <property type="match status" value="1"/>
</dbReference>
<dbReference type="STRING" id="46835.A0A504YBB4"/>
<dbReference type="InterPro" id="IPR050734">
    <property type="entry name" value="PIH1/Kintoun_subfamily"/>
</dbReference>
<dbReference type="GO" id="GO:0000492">
    <property type="term" value="P:box C/D snoRNP assembly"/>
    <property type="evidence" value="ECO:0007669"/>
    <property type="project" value="TreeGrafter"/>
</dbReference>
<evidence type="ECO:0000256" key="2">
    <source>
        <dbReference type="ARBA" id="ARBA00040540"/>
    </source>
</evidence>
<dbReference type="InterPro" id="IPR041442">
    <property type="entry name" value="PIH1D1/2/3_CS-like"/>
</dbReference>
<evidence type="ECO:0000256" key="1">
    <source>
        <dbReference type="ARBA" id="ARBA00008511"/>
    </source>
</evidence>
<evidence type="ECO:0000313" key="7">
    <source>
        <dbReference type="Proteomes" id="UP000316759"/>
    </source>
</evidence>
<organism evidence="6 7">
    <name type="scientific">Fasciola gigantica</name>
    <name type="common">Giant liver fluke</name>
    <dbReference type="NCBI Taxonomy" id="46835"/>
    <lineage>
        <taxon>Eukaryota</taxon>
        <taxon>Metazoa</taxon>
        <taxon>Spiralia</taxon>
        <taxon>Lophotrochozoa</taxon>
        <taxon>Platyhelminthes</taxon>
        <taxon>Trematoda</taxon>
        <taxon>Digenea</taxon>
        <taxon>Plagiorchiida</taxon>
        <taxon>Echinostomata</taxon>
        <taxon>Echinostomatoidea</taxon>
        <taxon>Fasciolidae</taxon>
        <taxon>Fasciola</taxon>
    </lineage>
</organism>
<dbReference type="GO" id="GO:0005737">
    <property type="term" value="C:cytoplasm"/>
    <property type="evidence" value="ECO:0007669"/>
    <property type="project" value="TreeGrafter"/>
</dbReference>
<dbReference type="GO" id="GO:0097255">
    <property type="term" value="C:R2TP complex"/>
    <property type="evidence" value="ECO:0007669"/>
    <property type="project" value="TreeGrafter"/>
</dbReference>
<dbReference type="GO" id="GO:0006364">
    <property type="term" value="P:rRNA processing"/>
    <property type="evidence" value="ECO:0007669"/>
    <property type="project" value="TreeGrafter"/>
</dbReference>
<feature type="domain" description="PIH1D1/2/3 CS-like" evidence="5">
    <location>
        <begin position="184"/>
        <end position="254"/>
    </location>
</feature>
<protein>
    <recommendedName>
        <fullName evidence="2">PIH1 domain-containing protein 1</fullName>
    </recommendedName>
</protein>
<evidence type="ECO:0000259" key="5">
    <source>
        <dbReference type="Pfam" id="PF18201"/>
    </source>
</evidence>
<comment type="caution">
    <text evidence="6">The sequence shown here is derived from an EMBL/GenBank/DDBJ whole genome shotgun (WGS) entry which is preliminary data.</text>
</comment>
<keyword evidence="7" id="KW-1185">Reference proteome</keyword>
<dbReference type="PANTHER" id="PTHR22997:SF0">
    <property type="entry name" value="PIH1 DOMAIN-CONTAINING PROTEIN 1"/>
    <property type="match status" value="1"/>
</dbReference>
<gene>
    <name evidence="6" type="ORF">FGIG_00587</name>
</gene>
<dbReference type="Proteomes" id="UP000316759">
    <property type="component" value="Unassembled WGS sequence"/>
</dbReference>
<sequence length="258" mass="28952">MFTGICVKLKTTKQEKFFVNVCHSEKVPAPREITEEELRNILADIEGSPPFKIPMSIGEPHAEVDASGKGCTAYDVIINPTFLEKVRSSELFEAFLMTVLFEGLEQKYGVELERNWIILKNKKAMGLLREQYVRSSSRPAIMELSENPAPVSKLIQEVSIPSATSDYLKGDVPEYELLTVPDQVSPEFLVARIQLPKLRSSRGLILEVCADLLCLNTLSQTYAVEVPLFPLINEEETTAEFNRDNKVLMVTMPIRSAA</sequence>
<evidence type="ECO:0000259" key="4">
    <source>
        <dbReference type="Pfam" id="PF08190"/>
    </source>
</evidence>
<comment type="function">
    <text evidence="3">Involved in the assembly of C/D box small nucleolar ribonucleoprotein (snoRNP) particles. Recruits the SWI/SNF complex to the core promoter of rRNA genes and enhances pre-rRNA transcription. Mediates interaction of TELO2 with the R2TP complex which is necessary for the stability of MTOR and SMG1. Positively regulates the assembly and activity of the mTORC1 complex.</text>
</comment>
<comment type="similarity">
    <text evidence="1">Belongs to the PIH1 family.</text>
</comment>
<dbReference type="Pfam" id="PF08190">
    <property type="entry name" value="PIH1"/>
    <property type="match status" value="1"/>
</dbReference>
<evidence type="ECO:0000313" key="6">
    <source>
        <dbReference type="EMBL" id="TPP57489.1"/>
    </source>
</evidence>
<dbReference type="GO" id="GO:1990904">
    <property type="term" value="C:ribonucleoprotein complex"/>
    <property type="evidence" value="ECO:0007669"/>
    <property type="project" value="TreeGrafter"/>
</dbReference>
<feature type="domain" description="PIH1 N-terminal" evidence="4">
    <location>
        <begin position="4"/>
        <end position="139"/>
    </location>
</feature>
<dbReference type="Pfam" id="PF18201">
    <property type="entry name" value="PIH1_CS"/>
    <property type="match status" value="1"/>
</dbReference>
<dbReference type="InterPro" id="IPR012981">
    <property type="entry name" value="PIH1_N"/>
</dbReference>
<name>A0A504YBB4_FASGI</name>
<proteinExistence type="inferred from homology"/>
<accession>A0A504YBB4</accession>
<dbReference type="OrthoDB" id="5135119at2759"/>
<evidence type="ECO:0000256" key="3">
    <source>
        <dbReference type="ARBA" id="ARBA00046233"/>
    </source>
</evidence>
<reference evidence="6 7" key="1">
    <citation type="submission" date="2019-04" db="EMBL/GenBank/DDBJ databases">
        <title>Annotation for the trematode Fasciola gigantica.</title>
        <authorList>
            <person name="Choi Y.-J."/>
        </authorList>
    </citation>
    <scope>NUCLEOTIDE SEQUENCE [LARGE SCALE GENOMIC DNA]</scope>
    <source>
        <strain evidence="6">Uganda_cow_1</strain>
    </source>
</reference>